<feature type="coiled-coil region" evidence="1">
    <location>
        <begin position="608"/>
        <end position="635"/>
    </location>
</feature>
<protein>
    <recommendedName>
        <fullName evidence="3">Calponin-homology (CH) domain-containing protein</fullName>
    </recommendedName>
</protein>
<feature type="compositionally biased region" description="Basic and acidic residues" evidence="2">
    <location>
        <begin position="916"/>
        <end position="927"/>
    </location>
</feature>
<dbReference type="PANTHER" id="PTHR14919">
    <property type="entry name" value="KPL2-RELATED"/>
    <property type="match status" value="1"/>
</dbReference>
<feature type="compositionally biased region" description="Basic and acidic residues" evidence="2">
    <location>
        <begin position="1625"/>
        <end position="1637"/>
    </location>
</feature>
<evidence type="ECO:0000313" key="5">
    <source>
        <dbReference type="Proteomes" id="UP001159405"/>
    </source>
</evidence>
<feature type="compositionally biased region" description="Low complexity" evidence="2">
    <location>
        <begin position="1183"/>
        <end position="1211"/>
    </location>
</feature>
<feature type="coiled-coil region" evidence="1">
    <location>
        <begin position="518"/>
        <end position="545"/>
    </location>
</feature>
<dbReference type="InterPro" id="IPR036872">
    <property type="entry name" value="CH_dom_sf"/>
</dbReference>
<feature type="compositionally biased region" description="Basic and acidic residues" evidence="2">
    <location>
        <begin position="1508"/>
        <end position="1528"/>
    </location>
</feature>
<dbReference type="Pfam" id="PF06294">
    <property type="entry name" value="CH_2"/>
    <property type="match status" value="1"/>
</dbReference>
<feature type="compositionally biased region" description="Polar residues" evidence="2">
    <location>
        <begin position="755"/>
        <end position="770"/>
    </location>
</feature>
<feature type="region of interest" description="Disordered" evidence="2">
    <location>
        <begin position="1437"/>
        <end position="1539"/>
    </location>
</feature>
<feature type="compositionally biased region" description="Polar residues" evidence="2">
    <location>
        <begin position="1083"/>
        <end position="1100"/>
    </location>
</feature>
<dbReference type="Pfam" id="PF22946">
    <property type="entry name" value="SPEF2_D5"/>
    <property type="match status" value="1"/>
</dbReference>
<dbReference type="Gene3D" id="1.10.418.10">
    <property type="entry name" value="Calponin-like domain"/>
    <property type="match status" value="1"/>
</dbReference>
<dbReference type="InterPro" id="IPR054517">
    <property type="entry name" value="SPEF2_D5"/>
</dbReference>
<feature type="compositionally biased region" description="Basic and acidic residues" evidence="2">
    <location>
        <begin position="775"/>
        <end position="835"/>
    </location>
</feature>
<name>A0ABN8P6G4_9CNID</name>
<dbReference type="PROSITE" id="PS50021">
    <property type="entry name" value="CH"/>
    <property type="match status" value="1"/>
</dbReference>
<dbReference type="Proteomes" id="UP001159405">
    <property type="component" value="Unassembled WGS sequence"/>
</dbReference>
<proteinExistence type="predicted"/>
<dbReference type="InterPro" id="IPR056199">
    <property type="entry name" value="SPEF2_C"/>
</dbReference>
<dbReference type="InterPro" id="IPR001715">
    <property type="entry name" value="CH_dom"/>
</dbReference>
<keyword evidence="1" id="KW-0175">Coiled coil</keyword>
<accession>A0ABN8P6G4</accession>
<dbReference type="EMBL" id="CALNXK010000048">
    <property type="protein sequence ID" value="CAH3130626.1"/>
    <property type="molecule type" value="Genomic_DNA"/>
</dbReference>
<feature type="compositionally biased region" description="Polar residues" evidence="2">
    <location>
        <begin position="838"/>
        <end position="848"/>
    </location>
</feature>
<feature type="compositionally biased region" description="Low complexity" evidence="2">
    <location>
        <begin position="1439"/>
        <end position="1449"/>
    </location>
</feature>
<keyword evidence="5" id="KW-1185">Reference proteome</keyword>
<feature type="region of interest" description="Disordered" evidence="2">
    <location>
        <begin position="916"/>
        <end position="951"/>
    </location>
</feature>
<feature type="compositionally biased region" description="Basic and acidic residues" evidence="2">
    <location>
        <begin position="1457"/>
        <end position="1474"/>
    </location>
</feature>
<feature type="domain" description="Calponin-homology (CH)" evidence="3">
    <location>
        <begin position="1"/>
        <end position="106"/>
    </location>
</feature>
<feature type="compositionally biased region" description="Basic and acidic residues" evidence="2">
    <location>
        <begin position="1221"/>
        <end position="1232"/>
    </location>
</feature>
<evidence type="ECO:0000256" key="2">
    <source>
        <dbReference type="SAM" id="MobiDB-lite"/>
    </source>
</evidence>
<evidence type="ECO:0000259" key="3">
    <source>
        <dbReference type="PROSITE" id="PS50021"/>
    </source>
</evidence>
<feature type="coiled-coil region" evidence="1">
    <location>
        <begin position="431"/>
        <end position="467"/>
    </location>
</feature>
<feature type="compositionally biased region" description="Basic and acidic residues" evidence="2">
    <location>
        <begin position="1132"/>
        <end position="1149"/>
    </location>
</feature>
<comment type="caution">
    <text evidence="4">The sequence shown here is derived from an EMBL/GenBank/DDBJ whole genome shotgun (WGS) entry which is preliminary data.</text>
</comment>
<organism evidence="4 5">
    <name type="scientific">Porites lobata</name>
    <dbReference type="NCBI Taxonomy" id="104759"/>
    <lineage>
        <taxon>Eukaryota</taxon>
        <taxon>Metazoa</taxon>
        <taxon>Cnidaria</taxon>
        <taxon>Anthozoa</taxon>
        <taxon>Hexacorallia</taxon>
        <taxon>Scleractinia</taxon>
        <taxon>Fungiina</taxon>
        <taxon>Poritidae</taxon>
        <taxon>Porites</taxon>
    </lineage>
</organism>
<gene>
    <name evidence="4" type="ORF">PLOB_00034754</name>
</gene>
<dbReference type="SUPFAM" id="SSF52540">
    <property type="entry name" value="P-loop containing nucleoside triphosphate hydrolases"/>
    <property type="match status" value="1"/>
</dbReference>
<dbReference type="PANTHER" id="PTHR14919:SF0">
    <property type="entry name" value="SPERM FLAGELLAR PROTEIN 2"/>
    <property type="match status" value="1"/>
</dbReference>
<evidence type="ECO:0000256" key="1">
    <source>
        <dbReference type="SAM" id="Coils"/>
    </source>
</evidence>
<sequence length="2075" mass="235416">MTDILCRWLNEDVRLSRIIDPTNIAKEFSTGYLLGELLNRHGLQEDFSMFSQNTTSDSKLHNFTRLEPTLKLLEVPYDTNVVNKTILQKNHSAITRLMYQLFISLGKKSKAGLTGVAMETMRPSGPVKLESIESGLYKEKIPLKQDSLDETSVESFVREVTIKELHEQISNLAVDVVRDLQEISFDVVHDMKTVVSQVRELRHDKEFKKYARHVMKDVLITSRIVMDFVNDLDNIIQLLKSQFSKAKRLKQLTKRQVDLNFEQLVQRYQAKQKEQEEKAFKAKFHEEERMRKYLQGQRQQGLDKSRQMKQKQLEMMGKIRDASVKIPKPPDSKKTTRSRSDIRRQKEAEEVKESIDAFEASLRAVIPPASPIGFEGEQSKREVDTEIDAFLSGSKSLKKPVDPLSYIKPTSNEGYINKIRTRLEEDSVARKEREKRRRRVLIEQMKAHEAQEEAHREEMLVNRLMRQSQQERRIAVQLMQVRHEKEVIRQNRIFREKQYAERRLKDFDDALTREAELCRQAKIEYAEETRKAQELHDKIKAEIAEAKYNKHYNICWEVLSQIVDFSCKIGEYRELTEKLIPPKMFREWKVLFLEGLPIYEDEPVDLASNTELAKLREIEKEKEDLMDEGDFLEYKNLVGEWTPTEESDLKGPPKDNAVLGHIIHRLFNIVSPPERPPPPPEFPPFPIKVCFLGKFFSGKTSTINKILEGHRMVRLSVDDLVAEAVEAYKNNECIEEPPEELPVPDEDSSPKKVSIQEQAVGESQATSPQSALVGEVKETGEGKGSEDPNKIEEKQTSETQESEEKRDKTKEELEKESLEAKDDEKKTPSKPKELEPVSSKTKGPTLTTRAKLGSKAYGFLKKGKATPDQLLVDIMVEAVRQVPDGTGWIMDGFPGTINQAKLLEKALSGYDAQKEAKDAKAAKEPSKVSKTRKSRLAPDPHPPTETPAPKSGIDLVLLFDLSDDIALKRAEGRTYNPSTSDLYHQEYNPPVEGSYTGINKQEKVVPVSDPSNDREQVQQRIFGFVDGWPKLEKWFTKFGIFQRIDANTSQEQLYDEVSGLLNETYQKLIAPPEEAPSEPSVQPGPTTEGEQPTAAQSTQGEVPPIEGVGSESAAAPPETVPAPSEAPSEAGVKSESKSEKGTSKSKGDSKPGSPKSRKSKKDRSPSPQASKKGTKSRSPTPPSSKKGSRSGSKSPSTSRKGSRPGSKSSRPGSKRAKSPKKGAEEVEEEKPPEPQGPPEPEPGSEDWEYVDQPIEVDFAGVLTSQWENSEETYIDSCKKVFGEIRRERELIHRYFYGTRKDFVQFLKRPDEKQEYVQQWQKSYNEVAEDMRGDEDTKAELHQQLDDLCDRLYDICDNRKEMAEKERQSVMSEGWLEDRLGLLTNFYVTLMQAEVDRYQDTVRLLRDYYVGMEGKIPNEAISEYARLPLVELPLTVRPQSASSKSGGSESVTNLTAAEKTEVKSPSGRKEKEKGATKTPEPTETQEEEQKPRIPLVPRRPRSGEPGTGRGKDKKGDKKKGQAADPDKPETPVPPSDPDEKLVFDAYIVALTIIETMAQIDQTEQEAEAIRQAELEKEKEREALQKRAKEKKDKKGRRSPGKGGSPSKTETPPPPPPEEQEGQSEEEQLKQKTKERARKEFLGAVASEDGGLKARLEMIKNHAITVLQELKGKADSTYKDMDDWLGERFLQEVESIKEMAENVRFALEKEEKLQEEVLLEDKDFIVDLDTKTFKTPTPPPPPSPTEVPQSDIFTVAQLLNLYRQLVKTAPSGVISNRAFCDTIMDMTAITYGMELLPDSWMNITQQQLQDVSTVLALETEFIDWRRFLLAAAQPWPPASKMDLLLTLERCREVDTKLSGRLTQDEFGQVDLWFFDQEELEHPQDPDVPPVFDRQGKLKNAFFQIFSDNKDGVLSLDYVDMLLYFAADPDPLEGFLRGLSVVSNQPMPSSKSLVHLPQPMTDEYGGDVSVPQIQEPQSPPPEMSSLVTLENLMRAFRHGEGRLEDTYRLSLTADPDDTFAKERLAGVFAELGAEESESVPFHLLYQHPIIQDCMHMCQRFKTVDLRNSVKSTAVECFE</sequence>
<feature type="region of interest" description="Disordered" evidence="2">
    <location>
        <begin position="731"/>
        <end position="852"/>
    </location>
</feature>
<feature type="region of interest" description="Disordered" evidence="2">
    <location>
        <begin position="324"/>
        <end position="350"/>
    </location>
</feature>
<dbReference type="Gene3D" id="3.40.50.300">
    <property type="entry name" value="P-loop containing nucleotide triphosphate hydrolases"/>
    <property type="match status" value="1"/>
</dbReference>
<dbReference type="InterPro" id="IPR027417">
    <property type="entry name" value="P-loop_NTPase"/>
</dbReference>
<evidence type="ECO:0000313" key="4">
    <source>
        <dbReference type="EMBL" id="CAH3130626.1"/>
    </source>
</evidence>
<feature type="compositionally biased region" description="Basic and acidic residues" evidence="2">
    <location>
        <begin position="1566"/>
        <end position="1591"/>
    </location>
</feature>
<feature type="region of interest" description="Disordered" evidence="2">
    <location>
        <begin position="1073"/>
        <end position="1247"/>
    </location>
</feature>
<dbReference type="Pfam" id="PF24082">
    <property type="entry name" value="SPEF2_C"/>
    <property type="match status" value="1"/>
</dbReference>
<dbReference type="Pfam" id="PF00406">
    <property type="entry name" value="ADK"/>
    <property type="match status" value="1"/>
</dbReference>
<reference evidence="4 5" key="1">
    <citation type="submission" date="2022-05" db="EMBL/GenBank/DDBJ databases">
        <authorList>
            <consortium name="Genoscope - CEA"/>
            <person name="William W."/>
        </authorList>
    </citation>
    <scope>NUCLEOTIDE SEQUENCE [LARGE SCALE GENOMIC DNA]</scope>
</reference>
<dbReference type="InterPro" id="IPR010441">
    <property type="entry name" value="CH_2"/>
</dbReference>
<feature type="compositionally biased region" description="Acidic residues" evidence="2">
    <location>
        <begin position="733"/>
        <end position="747"/>
    </location>
</feature>
<dbReference type="InterPro" id="IPR052634">
    <property type="entry name" value="Sperm_flagellar-bone_growth"/>
</dbReference>
<feature type="region of interest" description="Disordered" evidence="2">
    <location>
        <begin position="1560"/>
        <end position="1637"/>
    </location>
</feature>